<keyword evidence="1" id="KW-0472">Membrane</keyword>
<reference evidence="2 3" key="1">
    <citation type="submission" date="2018-10" db="EMBL/GenBank/DDBJ databases">
        <title>Genome Sequence of Cohnella sp.</title>
        <authorList>
            <person name="Srinivasan S."/>
            <person name="Kim M.K."/>
        </authorList>
    </citation>
    <scope>NUCLEOTIDE SEQUENCE [LARGE SCALE GENOMIC DNA]</scope>
    <source>
        <strain evidence="2 3">18JY8-7</strain>
    </source>
</reference>
<dbReference type="RefSeq" id="WP_123039669.1">
    <property type="nucleotide sequence ID" value="NZ_CP033433.1"/>
</dbReference>
<dbReference type="PANTHER" id="PTHR39164:SF1">
    <property type="entry name" value="PROTEIN CCDC"/>
    <property type="match status" value="1"/>
</dbReference>
<dbReference type="InterPro" id="IPR031306">
    <property type="entry name" value="CcdC"/>
</dbReference>
<name>A0A3G3JTR7_9BACL</name>
<gene>
    <name evidence="2" type="ORF">EAV92_02820</name>
</gene>
<dbReference type="AlphaFoldDB" id="A0A3G3JTR7"/>
<sequence>MNGSSIYVVIALIAALVLWRRTKSMYRPIRGNGTRLLIPLIFLLPALSMILNPNVNVPAWEFGAAFGLGILFSIPLIWTTNYEVREDNLIYARKNWGFIAAFLGILIIRFVLRRELSGMDPQALMALFMTVAFGYLLPWRIASFIKFRRLLLSRSYAAE</sequence>
<dbReference type="PANTHER" id="PTHR39164">
    <property type="entry name" value="PROTEIN CCDC"/>
    <property type="match status" value="1"/>
</dbReference>
<dbReference type="Proteomes" id="UP000269097">
    <property type="component" value="Chromosome"/>
</dbReference>
<feature type="transmembrane region" description="Helical" evidence="1">
    <location>
        <begin position="96"/>
        <end position="112"/>
    </location>
</feature>
<dbReference type="PIRSF" id="PIRSF021441">
    <property type="entry name" value="DUF1453"/>
    <property type="match status" value="1"/>
</dbReference>
<keyword evidence="1" id="KW-1133">Transmembrane helix</keyword>
<dbReference type="KEGG" id="coh:EAV92_02820"/>
<feature type="transmembrane region" description="Helical" evidence="1">
    <location>
        <begin position="6"/>
        <end position="22"/>
    </location>
</feature>
<keyword evidence="1" id="KW-0812">Transmembrane</keyword>
<dbReference type="InterPro" id="IPR058247">
    <property type="entry name" value="DUF1453"/>
</dbReference>
<feature type="transmembrane region" description="Helical" evidence="1">
    <location>
        <begin position="124"/>
        <end position="145"/>
    </location>
</feature>
<feature type="transmembrane region" description="Helical" evidence="1">
    <location>
        <begin position="63"/>
        <end position="84"/>
    </location>
</feature>
<evidence type="ECO:0000313" key="2">
    <source>
        <dbReference type="EMBL" id="AYQ71606.1"/>
    </source>
</evidence>
<accession>A0A3G3JTR7</accession>
<dbReference type="Pfam" id="PF07301">
    <property type="entry name" value="DUF1453"/>
    <property type="match status" value="1"/>
</dbReference>
<keyword evidence="3" id="KW-1185">Reference proteome</keyword>
<feature type="transmembrane region" description="Helical" evidence="1">
    <location>
        <begin position="34"/>
        <end position="51"/>
    </location>
</feature>
<dbReference type="EMBL" id="CP033433">
    <property type="protein sequence ID" value="AYQ71606.1"/>
    <property type="molecule type" value="Genomic_DNA"/>
</dbReference>
<protein>
    <submittedName>
        <fullName evidence="2">Cytochrome c biogenesis protein CcdC</fullName>
    </submittedName>
</protein>
<evidence type="ECO:0000256" key="1">
    <source>
        <dbReference type="SAM" id="Phobius"/>
    </source>
</evidence>
<organism evidence="2 3">
    <name type="scientific">Cohnella candidum</name>
    <dbReference type="NCBI Taxonomy" id="2674991"/>
    <lineage>
        <taxon>Bacteria</taxon>
        <taxon>Bacillati</taxon>
        <taxon>Bacillota</taxon>
        <taxon>Bacilli</taxon>
        <taxon>Bacillales</taxon>
        <taxon>Paenibacillaceae</taxon>
        <taxon>Cohnella</taxon>
    </lineage>
</organism>
<evidence type="ECO:0000313" key="3">
    <source>
        <dbReference type="Proteomes" id="UP000269097"/>
    </source>
</evidence>
<proteinExistence type="predicted"/>